<comment type="caution">
    <text evidence="1">The sequence shown here is derived from an EMBL/GenBank/DDBJ whole genome shotgun (WGS) entry which is preliminary data.</text>
</comment>
<dbReference type="Proteomes" id="UP001160148">
    <property type="component" value="Unassembled WGS sequence"/>
</dbReference>
<gene>
    <name evidence="1" type="ORF">MEUPH1_LOCUS10020</name>
</gene>
<sequence>MSARTLDNNYKLIVKKRDYLSAENVSRLNSDQTKVQLDLLQPAFDFYNKKFEELMLTVEDEKIDTYIEGLEEVSDIYAHTKAILLSRIHKSEEPKPIPHESNVHQLIKLPPINLPIHLMANIDDVHRMYYLKSSLQRQAAEVIGILSVTALNYKEAWSLLVDRYDNKRLIVQKHLHYLLSQPVINSESANALRNLLDVTRKHLSALKVLELPVNHWDAILVHIVANRLPNNMRQTWEVEGHQGKKSCPVCSQSYHSIYQCPTFMQATPKDRKTLDIKARLCFNCLWNSHHTNKCSSSKVCKICTLKHHTLLHITSYHTSHLTSDKTLVSNKASDEQDVQAVSAEVANNVVVHHGTTQSTITSTTLLATALIHTWLARTLNWDELLVAVMNYRLRKPLLKTSPVTLQQFYLL</sequence>
<dbReference type="EMBL" id="CARXXK010000002">
    <property type="protein sequence ID" value="CAI6353963.1"/>
    <property type="molecule type" value="Genomic_DNA"/>
</dbReference>
<reference evidence="1 2" key="1">
    <citation type="submission" date="2023-01" db="EMBL/GenBank/DDBJ databases">
        <authorList>
            <person name="Whitehead M."/>
        </authorList>
    </citation>
    <scope>NUCLEOTIDE SEQUENCE [LARGE SCALE GENOMIC DNA]</scope>
</reference>
<keyword evidence="2" id="KW-1185">Reference proteome</keyword>
<protein>
    <submittedName>
        <fullName evidence="1">Uncharacterized protein</fullName>
    </submittedName>
</protein>
<evidence type="ECO:0000313" key="1">
    <source>
        <dbReference type="EMBL" id="CAI6353963.1"/>
    </source>
</evidence>
<dbReference type="AlphaFoldDB" id="A0AAV0WDV4"/>
<name>A0AAV0WDV4_9HEMI</name>
<organism evidence="1 2">
    <name type="scientific">Macrosiphum euphorbiae</name>
    <name type="common">potato aphid</name>
    <dbReference type="NCBI Taxonomy" id="13131"/>
    <lineage>
        <taxon>Eukaryota</taxon>
        <taxon>Metazoa</taxon>
        <taxon>Ecdysozoa</taxon>
        <taxon>Arthropoda</taxon>
        <taxon>Hexapoda</taxon>
        <taxon>Insecta</taxon>
        <taxon>Pterygota</taxon>
        <taxon>Neoptera</taxon>
        <taxon>Paraneoptera</taxon>
        <taxon>Hemiptera</taxon>
        <taxon>Sternorrhyncha</taxon>
        <taxon>Aphidomorpha</taxon>
        <taxon>Aphidoidea</taxon>
        <taxon>Aphididae</taxon>
        <taxon>Macrosiphini</taxon>
        <taxon>Macrosiphum</taxon>
    </lineage>
</organism>
<accession>A0AAV0WDV4</accession>
<dbReference type="PANTHER" id="PTHR47331:SF1">
    <property type="entry name" value="GAG-LIKE PROTEIN"/>
    <property type="match status" value="1"/>
</dbReference>
<dbReference type="InterPro" id="IPR005312">
    <property type="entry name" value="DUF1759"/>
</dbReference>
<evidence type="ECO:0000313" key="2">
    <source>
        <dbReference type="Proteomes" id="UP001160148"/>
    </source>
</evidence>
<dbReference type="Pfam" id="PF03564">
    <property type="entry name" value="DUF1759"/>
    <property type="match status" value="1"/>
</dbReference>
<proteinExistence type="predicted"/>
<dbReference type="PANTHER" id="PTHR47331">
    <property type="entry name" value="PHD-TYPE DOMAIN-CONTAINING PROTEIN"/>
    <property type="match status" value="1"/>
</dbReference>